<dbReference type="EMBL" id="JADOGI010000222">
    <property type="protein sequence ID" value="MBF8192617.1"/>
    <property type="molecule type" value="Genomic_DNA"/>
</dbReference>
<accession>A0A931APH4</accession>
<evidence type="ECO:0000313" key="3">
    <source>
        <dbReference type="Proteomes" id="UP000605361"/>
    </source>
</evidence>
<reference evidence="2" key="1">
    <citation type="submission" date="2020-11" db="EMBL/GenBank/DDBJ databases">
        <title>Whole-genome analyses of Nonomuraea sp. K274.</title>
        <authorList>
            <person name="Veyisoglu A."/>
        </authorList>
    </citation>
    <scope>NUCLEOTIDE SEQUENCE</scope>
    <source>
        <strain evidence="2">K274</strain>
    </source>
</reference>
<gene>
    <name evidence="2" type="ORF">ITP53_44445</name>
</gene>
<keyword evidence="1" id="KW-1133">Transmembrane helix</keyword>
<feature type="transmembrane region" description="Helical" evidence="1">
    <location>
        <begin position="234"/>
        <end position="259"/>
    </location>
</feature>
<evidence type="ECO:0000256" key="1">
    <source>
        <dbReference type="SAM" id="Phobius"/>
    </source>
</evidence>
<feature type="transmembrane region" description="Helical" evidence="1">
    <location>
        <begin position="66"/>
        <end position="89"/>
    </location>
</feature>
<name>A0A931APH4_9ACTN</name>
<evidence type="ECO:0000313" key="2">
    <source>
        <dbReference type="EMBL" id="MBF8192617.1"/>
    </source>
</evidence>
<feature type="transmembrane region" description="Helical" evidence="1">
    <location>
        <begin position="110"/>
        <end position="135"/>
    </location>
</feature>
<dbReference type="Proteomes" id="UP000605361">
    <property type="component" value="Unassembled WGS sequence"/>
</dbReference>
<sequence>MSTAAPATRAPGIDSTFASEWRKMRALRSTPIGIVLILLVSVGVGGFMTMVGDRAAIAEAQAQSEYAVIFFGSGLTTWAFAYLAASFVAAEFHGMGESTFVATARRVRVLAVKLVLVIACGLIVGLLASVMTVAATQGVLTVHDLRPLDLTDPGLVRAVVLFVGASMAVQGVLAACFAVLVRSAAGAVIITGMITLLPVSLARFLGEWYSAHVPRWLPGAAVESLAGVSTPGSYGYLTAPLAAGCLAAWIAALCTLAALRLRRMDIR</sequence>
<keyword evidence="1" id="KW-0472">Membrane</keyword>
<feature type="transmembrane region" description="Helical" evidence="1">
    <location>
        <begin position="187"/>
        <end position="206"/>
    </location>
</feature>
<dbReference type="RefSeq" id="WP_195901504.1">
    <property type="nucleotide sequence ID" value="NZ_JADOGI010000222.1"/>
</dbReference>
<proteinExistence type="predicted"/>
<feature type="transmembrane region" description="Helical" evidence="1">
    <location>
        <begin position="32"/>
        <end position="51"/>
    </location>
</feature>
<comment type="caution">
    <text evidence="2">The sequence shown here is derived from an EMBL/GenBank/DDBJ whole genome shotgun (WGS) entry which is preliminary data.</text>
</comment>
<dbReference type="AlphaFoldDB" id="A0A931APH4"/>
<feature type="transmembrane region" description="Helical" evidence="1">
    <location>
        <begin position="155"/>
        <end position="180"/>
    </location>
</feature>
<organism evidence="2 3">
    <name type="scientific">Nonomuraea cypriaca</name>
    <dbReference type="NCBI Taxonomy" id="1187855"/>
    <lineage>
        <taxon>Bacteria</taxon>
        <taxon>Bacillati</taxon>
        <taxon>Actinomycetota</taxon>
        <taxon>Actinomycetes</taxon>
        <taxon>Streptosporangiales</taxon>
        <taxon>Streptosporangiaceae</taxon>
        <taxon>Nonomuraea</taxon>
    </lineage>
</organism>
<keyword evidence="1" id="KW-0812">Transmembrane</keyword>
<protein>
    <submittedName>
        <fullName evidence="2">Uncharacterized protein</fullName>
    </submittedName>
</protein>
<keyword evidence="3" id="KW-1185">Reference proteome</keyword>